<dbReference type="AlphaFoldDB" id="A0A370X0D0"/>
<comment type="caution">
    <text evidence="12">The sequence shown here is derived from an EMBL/GenBank/DDBJ whole genome shotgun (WGS) entry which is preliminary data.</text>
</comment>
<keyword evidence="5" id="KW-0479">Metal-binding</keyword>
<dbReference type="EMBL" id="QRBF01000006">
    <property type="protein sequence ID" value="RDS81806.1"/>
    <property type="molecule type" value="Genomic_DNA"/>
</dbReference>
<keyword evidence="8" id="KW-0862">Zinc</keyword>
<dbReference type="GO" id="GO:0003935">
    <property type="term" value="F:GTP cyclohydrolase II activity"/>
    <property type="evidence" value="ECO:0007669"/>
    <property type="project" value="UniProtKB-EC"/>
</dbReference>
<dbReference type="UniPathway" id="UPA00275"/>
<dbReference type="GO" id="GO:0009231">
    <property type="term" value="P:riboflavin biosynthetic process"/>
    <property type="evidence" value="ECO:0007669"/>
    <property type="project" value="UniProtKB-UniPathway"/>
</dbReference>
<dbReference type="Proteomes" id="UP000255334">
    <property type="component" value="Unassembled WGS sequence"/>
</dbReference>
<dbReference type="EC" id="3.5.4.25" evidence="3"/>
<comment type="cofactor">
    <cofactor evidence="1">
        <name>Zn(2+)</name>
        <dbReference type="ChEBI" id="CHEBI:29105"/>
    </cofactor>
</comment>
<sequence length="218" mass="24152">MNTHCAKVISPKDTPRLRTAAQLPIHLKDGREAIGTMYSFHGLSDRKEHFAVRLGTPDTDAPLVRLHSECMTGDVLGSARCDCGPQLHEALQRLHEDGGFLLYMRQEGRGIGLYKKLDAYRLQEQGHDTYAANRALGHGDDERDYTAAADMLKALGVTRITLLTNNHNKRAQLQALGIDVVAVRPTGVFAGRHNLSYLEAKVRHTRHTIALPGMTQEP</sequence>
<evidence type="ECO:0000313" key="12">
    <source>
        <dbReference type="EMBL" id="RDS81806.1"/>
    </source>
</evidence>
<evidence type="ECO:0000256" key="8">
    <source>
        <dbReference type="ARBA" id="ARBA00022833"/>
    </source>
</evidence>
<evidence type="ECO:0000256" key="2">
    <source>
        <dbReference type="ARBA" id="ARBA00004853"/>
    </source>
</evidence>
<dbReference type="InterPro" id="IPR032677">
    <property type="entry name" value="GTP_cyclohydro_II"/>
</dbReference>
<organism evidence="12 13">
    <name type="scientific">Dyella psychrodurans</name>
    <dbReference type="NCBI Taxonomy" id="1927960"/>
    <lineage>
        <taxon>Bacteria</taxon>
        <taxon>Pseudomonadati</taxon>
        <taxon>Pseudomonadota</taxon>
        <taxon>Gammaproteobacteria</taxon>
        <taxon>Lysobacterales</taxon>
        <taxon>Rhodanobacteraceae</taxon>
        <taxon>Dyella</taxon>
    </lineage>
</organism>
<dbReference type="GO" id="GO:0046872">
    <property type="term" value="F:metal ion binding"/>
    <property type="evidence" value="ECO:0007669"/>
    <property type="project" value="UniProtKB-KW"/>
</dbReference>
<evidence type="ECO:0000256" key="4">
    <source>
        <dbReference type="ARBA" id="ARBA00022619"/>
    </source>
</evidence>
<keyword evidence="13" id="KW-1185">Reference proteome</keyword>
<evidence type="ECO:0000256" key="9">
    <source>
        <dbReference type="ARBA" id="ARBA00023134"/>
    </source>
</evidence>
<comment type="pathway">
    <text evidence="2">Cofactor biosynthesis; riboflavin biosynthesis; 5-amino-6-(D-ribitylamino)uracil from GTP: step 1/4.</text>
</comment>
<protein>
    <recommendedName>
        <fullName evidence="3">GTP cyclohydrolase II</fullName>
        <ecNumber evidence="3">3.5.4.25</ecNumber>
    </recommendedName>
</protein>
<dbReference type="NCBIfam" id="NF001591">
    <property type="entry name" value="PRK00393.1"/>
    <property type="match status" value="1"/>
</dbReference>
<comment type="catalytic activity">
    <reaction evidence="10">
        <text>GTP + 4 H2O = 2,5-diamino-6-hydroxy-4-(5-phosphoribosylamino)-pyrimidine + formate + 2 phosphate + 3 H(+)</text>
        <dbReference type="Rhea" id="RHEA:23704"/>
        <dbReference type="ChEBI" id="CHEBI:15377"/>
        <dbReference type="ChEBI" id="CHEBI:15378"/>
        <dbReference type="ChEBI" id="CHEBI:15740"/>
        <dbReference type="ChEBI" id="CHEBI:37565"/>
        <dbReference type="ChEBI" id="CHEBI:43474"/>
        <dbReference type="ChEBI" id="CHEBI:58614"/>
        <dbReference type="EC" id="3.5.4.25"/>
    </reaction>
</comment>
<dbReference type="Pfam" id="PF00925">
    <property type="entry name" value="GTP_cyclohydro2"/>
    <property type="match status" value="1"/>
</dbReference>
<dbReference type="OrthoDB" id="9793111at2"/>
<dbReference type="InterPro" id="IPR000926">
    <property type="entry name" value="RibA"/>
</dbReference>
<keyword evidence="7 12" id="KW-0378">Hydrolase</keyword>
<reference evidence="12 13" key="1">
    <citation type="submission" date="2018-07" db="EMBL/GenBank/DDBJ databases">
        <title>Dyella monticola sp. nov. and Dyella psychrodurans sp. nov. isolated from monsoon evergreen broad-leaved forest soil of Dinghu Mountain, China.</title>
        <authorList>
            <person name="Gao Z."/>
            <person name="Qiu L."/>
        </authorList>
    </citation>
    <scope>NUCLEOTIDE SEQUENCE [LARGE SCALE GENOMIC DNA]</scope>
    <source>
        <strain evidence="12 13">4MSK11</strain>
    </source>
</reference>
<evidence type="ECO:0000256" key="3">
    <source>
        <dbReference type="ARBA" id="ARBA00012762"/>
    </source>
</evidence>
<keyword evidence="6" id="KW-0547">Nucleotide-binding</keyword>
<evidence type="ECO:0000256" key="5">
    <source>
        <dbReference type="ARBA" id="ARBA00022723"/>
    </source>
</evidence>
<evidence type="ECO:0000256" key="1">
    <source>
        <dbReference type="ARBA" id="ARBA00001947"/>
    </source>
</evidence>
<keyword evidence="4" id="KW-0686">Riboflavin biosynthesis</keyword>
<dbReference type="Gene3D" id="3.40.50.10990">
    <property type="entry name" value="GTP cyclohydrolase II"/>
    <property type="match status" value="1"/>
</dbReference>
<proteinExistence type="predicted"/>
<dbReference type="PANTHER" id="PTHR21327">
    <property type="entry name" value="GTP CYCLOHYDROLASE II-RELATED"/>
    <property type="match status" value="1"/>
</dbReference>
<dbReference type="RefSeq" id="WP_115478962.1">
    <property type="nucleotide sequence ID" value="NZ_QRBF01000006.1"/>
</dbReference>
<dbReference type="GO" id="GO:0005525">
    <property type="term" value="F:GTP binding"/>
    <property type="evidence" value="ECO:0007669"/>
    <property type="project" value="UniProtKB-KW"/>
</dbReference>
<dbReference type="SUPFAM" id="SSF142695">
    <property type="entry name" value="RibA-like"/>
    <property type="match status" value="1"/>
</dbReference>
<dbReference type="GO" id="GO:0005829">
    <property type="term" value="C:cytosol"/>
    <property type="evidence" value="ECO:0007669"/>
    <property type="project" value="TreeGrafter"/>
</dbReference>
<dbReference type="CDD" id="cd00641">
    <property type="entry name" value="GTP_cyclohydro2"/>
    <property type="match status" value="1"/>
</dbReference>
<dbReference type="InterPro" id="IPR036144">
    <property type="entry name" value="RibA-like_sf"/>
</dbReference>
<dbReference type="PANTHER" id="PTHR21327:SF18">
    <property type="entry name" value="3,4-DIHYDROXY-2-BUTANONE 4-PHOSPHATE SYNTHASE"/>
    <property type="match status" value="1"/>
</dbReference>
<evidence type="ECO:0000256" key="10">
    <source>
        <dbReference type="ARBA" id="ARBA00049295"/>
    </source>
</evidence>
<evidence type="ECO:0000313" key="13">
    <source>
        <dbReference type="Proteomes" id="UP000255334"/>
    </source>
</evidence>
<name>A0A370X0D0_9GAMM</name>
<evidence type="ECO:0000256" key="6">
    <source>
        <dbReference type="ARBA" id="ARBA00022741"/>
    </source>
</evidence>
<accession>A0A370X0D0</accession>
<gene>
    <name evidence="12" type="ORF">DWU99_15375</name>
</gene>
<evidence type="ECO:0000259" key="11">
    <source>
        <dbReference type="Pfam" id="PF00925"/>
    </source>
</evidence>
<feature type="domain" description="GTP cyclohydrolase II" evidence="11">
    <location>
        <begin position="36"/>
        <end position="183"/>
    </location>
</feature>
<keyword evidence="9" id="KW-0342">GTP-binding</keyword>
<evidence type="ECO:0000256" key="7">
    <source>
        <dbReference type="ARBA" id="ARBA00022801"/>
    </source>
</evidence>